<dbReference type="GO" id="GO:0044611">
    <property type="term" value="C:nuclear pore inner ring"/>
    <property type="evidence" value="ECO:0007669"/>
    <property type="project" value="TreeGrafter"/>
</dbReference>
<comment type="caution">
    <text evidence="9">The sequence shown here is derived from an EMBL/GenBank/DDBJ whole genome shotgun (WGS) entry which is preliminary data.</text>
</comment>
<dbReference type="InterPro" id="IPR007187">
    <property type="entry name" value="Nucleoporin_Nup133/Nup155_C"/>
</dbReference>
<dbReference type="InterPro" id="IPR014908">
    <property type="entry name" value="Nucleoporin_Nup133/Nup155_N"/>
</dbReference>
<evidence type="ECO:0000259" key="7">
    <source>
        <dbReference type="Pfam" id="PF03177"/>
    </source>
</evidence>
<dbReference type="GO" id="GO:0017056">
    <property type="term" value="F:structural constituent of nuclear pore"/>
    <property type="evidence" value="ECO:0007669"/>
    <property type="project" value="InterPro"/>
</dbReference>
<keyword evidence="3" id="KW-0813">Transport</keyword>
<feature type="domain" description="Nucleoporin Nup133/Nup155-like N-terminal" evidence="8">
    <location>
        <begin position="278"/>
        <end position="519"/>
    </location>
</feature>
<dbReference type="Gene3D" id="1.20.120.1880">
    <property type="entry name" value="Nucleoporin, helical C-terminal domain"/>
    <property type="match status" value="1"/>
</dbReference>
<name>A0AAD2FTX2_9STRA</name>
<dbReference type="PANTHER" id="PTHR10350">
    <property type="entry name" value="NUCLEAR PORE COMPLEX PROTEIN NUP155"/>
    <property type="match status" value="1"/>
</dbReference>
<dbReference type="Proteomes" id="UP001295423">
    <property type="component" value="Unassembled WGS sequence"/>
</dbReference>
<dbReference type="InterPro" id="IPR042537">
    <property type="entry name" value="Nucleoporin_Nup155_C_2"/>
</dbReference>
<dbReference type="InterPro" id="IPR004870">
    <property type="entry name" value="Nucleoporin_Nup155"/>
</dbReference>
<dbReference type="Pfam" id="PF03177">
    <property type="entry name" value="Nucleoporin_C"/>
    <property type="match status" value="1"/>
</dbReference>
<proteinExistence type="inferred from homology"/>
<organism evidence="9 10">
    <name type="scientific">Cylindrotheca closterium</name>
    <dbReference type="NCBI Taxonomy" id="2856"/>
    <lineage>
        <taxon>Eukaryota</taxon>
        <taxon>Sar</taxon>
        <taxon>Stramenopiles</taxon>
        <taxon>Ochrophyta</taxon>
        <taxon>Bacillariophyta</taxon>
        <taxon>Bacillariophyceae</taxon>
        <taxon>Bacillariophycidae</taxon>
        <taxon>Bacillariales</taxon>
        <taxon>Bacillariaceae</taxon>
        <taxon>Cylindrotheca</taxon>
    </lineage>
</organism>
<comment type="subcellular location">
    <subcellularLocation>
        <location evidence="1">Nucleus</location>
    </subcellularLocation>
</comment>
<dbReference type="GO" id="GO:0000972">
    <property type="term" value="P:transcription-dependent tethering of RNA polymerase II gene DNA at nuclear periphery"/>
    <property type="evidence" value="ECO:0007669"/>
    <property type="project" value="TreeGrafter"/>
</dbReference>
<evidence type="ECO:0008006" key="11">
    <source>
        <dbReference type="Google" id="ProtNLM"/>
    </source>
</evidence>
<evidence type="ECO:0000256" key="2">
    <source>
        <dbReference type="ARBA" id="ARBA00007373"/>
    </source>
</evidence>
<evidence type="ECO:0000256" key="5">
    <source>
        <dbReference type="SAM" id="Coils"/>
    </source>
</evidence>
<keyword evidence="10" id="KW-1185">Reference proteome</keyword>
<evidence type="ECO:0000313" key="10">
    <source>
        <dbReference type="Proteomes" id="UP001295423"/>
    </source>
</evidence>
<evidence type="ECO:0000256" key="6">
    <source>
        <dbReference type="SAM" id="MobiDB-lite"/>
    </source>
</evidence>
<evidence type="ECO:0000259" key="8">
    <source>
        <dbReference type="Pfam" id="PF08801"/>
    </source>
</evidence>
<gene>
    <name evidence="9" type="ORF">CYCCA115_LOCUS14045</name>
</gene>
<feature type="coiled-coil region" evidence="5">
    <location>
        <begin position="1412"/>
        <end position="1439"/>
    </location>
</feature>
<dbReference type="Gene3D" id="1.25.40.440">
    <property type="entry name" value="Nucleoporin, helical domain, central subdomain"/>
    <property type="match status" value="1"/>
</dbReference>
<protein>
    <recommendedName>
        <fullName evidence="11">Nucleoporin Nup133/Nup155-like N-terminal domain-containing protein</fullName>
    </recommendedName>
</protein>
<evidence type="ECO:0000256" key="3">
    <source>
        <dbReference type="ARBA" id="ARBA00022448"/>
    </source>
</evidence>
<dbReference type="EMBL" id="CAKOGP040001825">
    <property type="protein sequence ID" value="CAJ1953445.1"/>
    <property type="molecule type" value="Genomic_DNA"/>
</dbReference>
<dbReference type="Gene3D" id="1.20.58.1780">
    <property type="match status" value="1"/>
</dbReference>
<comment type="similarity">
    <text evidence="2">Belongs to the non-repetitive/WGA-negative nucleoporin family.</text>
</comment>
<evidence type="ECO:0000256" key="4">
    <source>
        <dbReference type="ARBA" id="ARBA00023242"/>
    </source>
</evidence>
<dbReference type="GO" id="GO:0006405">
    <property type="term" value="P:RNA export from nucleus"/>
    <property type="evidence" value="ECO:0007669"/>
    <property type="project" value="TreeGrafter"/>
</dbReference>
<feature type="domain" description="Nucleoporin Nup133/Nup155-like N-terminal" evidence="8">
    <location>
        <begin position="84"/>
        <end position="218"/>
    </location>
</feature>
<accession>A0AAD2FTX2</accession>
<dbReference type="GO" id="GO:0006606">
    <property type="term" value="P:protein import into nucleus"/>
    <property type="evidence" value="ECO:0007669"/>
    <property type="project" value="TreeGrafter"/>
</dbReference>
<dbReference type="Pfam" id="PF08801">
    <property type="entry name" value="Nucleoporin_N"/>
    <property type="match status" value="2"/>
</dbReference>
<keyword evidence="4" id="KW-0539">Nucleus</keyword>
<reference evidence="9" key="1">
    <citation type="submission" date="2023-08" db="EMBL/GenBank/DDBJ databases">
        <authorList>
            <person name="Audoor S."/>
            <person name="Bilcke G."/>
        </authorList>
    </citation>
    <scope>NUCLEOTIDE SEQUENCE</scope>
</reference>
<dbReference type="PANTHER" id="PTHR10350:SF6">
    <property type="entry name" value="NUCLEAR PORE COMPLEX PROTEIN NUP155"/>
    <property type="match status" value="1"/>
</dbReference>
<keyword evidence="5" id="KW-0175">Coiled coil</keyword>
<evidence type="ECO:0000256" key="1">
    <source>
        <dbReference type="ARBA" id="ARBA00004123"/>
    </source>
</evidence>
<dbReference type="InterPro" id="IPR042538">
    <property type="entry name" value="Nucleoporin_Nup155_C_3"/>
</dbReference>
<dbReference type="GO" id="GO:0036228">
    <property type="term" value="P:protein localization to nuclear inner membrane"/>
    <property type="evidence" value="ECO:0007669"/>
    <property type="project" value="TreeGrafter"/>
</dbReference>
<sequence length="1732" mass="191695">MSMTAGNNSVTSQSDYWNDDFLPLRNAGKSILKVLRSDETSTHGDLYRRILSTTSTTSNTIPSDADPINHHYFSDGKWKHAQSMPLPSFLQEKLAKAKQYSMMGLFPEAELAWLTIDDSIYLWTFTRSADGELLYFQVPSQQPIVSVFRELVEWCLVVTTKEEAMLCALARKENQALSLIRTRFVIPSDFVSFISITSTKAGRIFLGGQDGNLYELDYDLLLQAQYAADDAAKTQRQLDSFYDASASSCPEVLVEKPQSAGMITTGKRVFASVMGARRPPRKCQRIDHSKSTLSSFLPDYIEKLISSAFSTNTTTGGGPIKQMVVDDERQVLYTLSSRGWICVLDIAEAPKVTLTAVLDTATTARLYLEAVSRGKMYPPQTYNQREGILKFPGGGEAAQAGVGGMEGARNILKLAETNKSSRRRSPSNSILTPVCIEVVPNKESTRITLVAVTAGGIRYYLSSLTPNTLNAGPSQVPFGTPRYRSPWKPHTKLTLCHVRAPPSMDEKMVSTTSHLPSVSKDHRVDAACYQMGVYFVAFQKTGGMDSNAGDILVATSPDSMRRVIQQYKKENVAKTTEVAPGGVCEAVSFPMSMGGSNNQIATTLPGGRVWDICPAYSRQHKIMSLALRSKTPTDTELGFGMAPAYVPPSKRRGKEPARKVQRTGPVVASTLVSQSSYNHSMSSVALTVFSNLLFSRPVREGLAVQKPVVKQEERVSLYRVSKRSGSEGYSLSAADTKAKTSGSSRSARLSPWVLSPDVVPLNPLALEHLNSTSKTVISLNAGGLHYFQSPSTLHQLSAAIFAAGSNVKSDPKVDQFFKSYGYAEGCAMCLQLVIHAETSQDHKELALRAAMSRALRPALLPIPTDENSAQPVGQNDPWVPQGYTYTSSALCDALAMVLARLMRPVWHKPAVVVTEGRTLKRGYKSRVTPAKVELLLEDDTIEEVRRPLVMLQQVMSRVFGKAIEHVPLTRSMKSSNDQMDVDDEDNHFFTRALGYQRRGQVQSLSESMLRPDEAELLAQQIEERDIHSFYRLLSRTVQLLGLLSHLRRAHSMPDMPEVEWGLLHGITLEKIVSTKEGQERVESVLNSLITSNDSLKSAVPTPSAEVTQLAQTFADQCYHFFSPGSRYAYIGFKCAQEAMALPSGQSRRAVMVKQAVEAFKHAAKNWYSAPVITGRLLQSGESSGTEEIVQRAREGDSPLAKACDLLVELGDVAAVVDICLLTASNFTGKKSTGMELVDAFPSSSRVHSWEKGLYHRRQEMNTQGNGQGSSALGTNVTSKDGNETCRAIIFYHLSKLLDAPIQTPEYQLGESMVSVCASSSDMDFLHAFFNYLFENNLKDVLLKIDSRDLQKWLVEQKKDQPSLLLRFYHLHGKQLEAAQVAWDRAIGTTQELSLDERVESLVQALDSYAAAMNNMGENQEELTRNKKMVEEKLMIARLQGRILQAMDSTKYEVKEENLLELRSSLLSPNVLFNKYAMPFDMFELCLLLLHVCRHDDASHVKQFWKSLMCDEIFPVSTRSERVFQALREFTDGSLLDNPVISLVDQSSPSSDEYFESGRWMKGLEGRIVALGRDLIGASAQNTFPIDFLISSLEQLRLVYASAGSPNAAKETQGWACSILVAAGVPFMVALTAYDQLVENENHLTMGGVDTNRRREHLQNSIKVLENFVSTARAGLYGNENPAYTEICRAMASGNLQSGLEAFKMQLQALPGDVSEEEERLKAVENKTLEFYR</sequence>
<evidence type="ECO:0000313" key="9">
    <source>
        <dbReference type="EMBL" id="CAJ1953445.1"/>
    </source>
</evidence>
<feature type="domain" description="Nucleoporin Nup133/Nup155-like C-terminal" evidence="7">
    <location>
        <begin position="888"/>
        <end position="1669"/>
    </location>
</feature>
<feature type="region of interest" description="Disordered" evidence="6">
    <location>
        <begin position="638"/>
        <end position="663"/>
    </location>
</feature>